<dbReference type="AlphaFoldDB" id="D5UBZ4"/>
<evidence type="ECO:0000313" key="2">
    <source>
        <dbReference type="EMBL" id="ADG76153.1"/>
    </source>
</evidence>
<dbReference type="eggNOG" id="COG3311">
    <property type="taxonomic scope" value="Bacteria"/>
</dbReference>
<organism evidence="2 3">
    <name type="scientific">Cellulomonas flavigena (strain ATCC 482 / DSM 20109 / BCRC 11376 / JCM 18109 / NBRC 3775 / NCIMB 8073 / NRS 134)</name>
    <dbReference type="NCBI Taxonomy" id="446466"/>
    <lineage>
        <taxon>Bacteria</taxon>
        <taxon>Bacillati</taxon>
        <taxon>Actinomycetota</taxon>
        <taxon>Actinomycetes</taxon>
        <taxon>Micrococcales</taxon>
        <taxon>Cellulomonadaceae</taxon>
        <taxon>Cellulomonas</taxon>
    </lineage>
</organism>
<dbReference type="InterPro" id="IPR010093">
    <property type="entry name" value="SinI_DNA-bd"/>
</dbReference>
<dbReference type="NCBIfam" id="TIGR01764">
    <property type="entry name" value="excise"/>
    <property type="match status" value="1"/>
</dbReference>
<dbReference type="HOGENOM" id="CLU_106726_4_0_11"/>
<proteinExistence type="predicted"/>
<dbReference type="STRING" id="446466.Cfla_3272"/>
<dbReference type="KEGG" id="cfl:Cfla_3272"/>
<gene>
    <name evidence="2" type="ordered locus">Cfla_3272</name>
</gene>
<evidence type="ECO:0000313" key="3">
    <source>
        <dbReference type="Proteomes" id="UP000000849"/>
    </source>
</evidence>
<keyword evidence="3" id="KW-1185">Reference proteome</keyword>
<evidence type="ECO:0000259" key="1">
    <source>
        <dbReference type="Pfam" id="PF12728"/>
    </source>
</evidence>
<dbReference type="Proteomes" id="UP000000849">
    <property type="component" value="Chromosome"/>
</dbReference>
<protein>
    <submittedName>
        <fullName evidence="2">DNA binding domain protein, excisionase family</fullName>
    </submittedName>
</protein>
<feature type="domain" description="Helix-turn-helix" evidence="1">
    <location>
        <begin position="77"/>
        <end position="119"/>
    </location>
</feature>
<dbReference type="RefSeq" id="WP_013118484.1">
    <property type="nucleotide sequence ID" value="NC_014151.1"/>
</dbReference>
<dbReference type="Pfam" id="PF12728">
    <property type="entry name" value="HTH_17"/>
    <property type="match status" value="1"/>
</dbReference>
<dbReference type="InterPro" id="IPR041657">
    <property type="entry name" value="HTH_17"/>
</dbReference>
<sequence length="143" mass="15447">MATTVAARQDVLTDPRDAELARHVLASLADPRAVLSVTLNDETVPVPGSIHALLREVLRAVASASTITITTTPPEVTTSTAAAILGISRPTLMKLIRNGDIPAHKVGTHTRLRTDDVLVAKRARRERERAAYRELLALEGDEE</sequence>
<reference evidence="2 3" key="1">
    <citation type="journal article" date="2010" name="Stand. Genomic Sci.">
        <title>Complete genome sequence of Cellulomonas flavigena type strain (134).</title>
        <authorList>
            <person name="Abt B."/>
            <person name="Foster B."/>
            <person name="Lapidus A."/>
            <person name="Clum A."/>
            <person name="Sun H."/>
            <person name="Pukall R."/>
            <person name="Lucas S."/>
            <person name="Glavina Del Rio T."/>
            <person name="Nolan M."/>
            <person name="Tice H."/>
            <person name="Cheng J.F."/>
            <person name="Pitluck S."/>
            <person name="Liolios K."/>
            <person name="Ivanova N."/>
            <person name="Mavromatis K."/>
            <person name="Ovchinnikova G."/>
            <person name="Pati A."/>
            <person name="Goodwin L."/>
            <person name="Chen A."/>
            <person name="Palaniappan K."/>
            <person name="Land M."/>
            <person name="Hauser L."/>
            <person name="Chang Y.J."/>
            <person name="Jeffries C.D."/>
            <person name="Rohde M."/>
            <person name="Goker M."/>
            <person name="Woyke T."/>
            <person name="Bristow J."/>
            <person name="Eisen J.A."/>
            <person name="Markowitz V."/>
            <person name="Hugenholtz P."/>
            <person name="Kyrpides N.C."/>
            <person name="Klenk H.P."/>
        </authorList>
    </citation>
    <scope>NUCLEOTIDE SEQUENCE [LARGE SCALE GENOMIC DNA]</scope>
    <source>
        <strain evidence="3">ATCC 482 / DSM 20109 / BCRC 11376 / JCM 18109 / NBRC 3775 / NCIMB 8073 / NRS 134</strain>
    </source>
</reference>
<dbReference type="GO" id="GO:0003677">
    <property type="term" value="F:DNA binding"/>
    <property type="evidence" value="ECO:0007669"/>
    <property type="project" value="InterPro"/>
</dbReference>
<dbReference type="OrthoDB" id="26212at2"/>
<accession>D5UBZ4</accession>
<dbReference type="EMBL" id="CP001964">
    <property type="protein sequence ID" value="ADG76153.1"/>
    <property type="molecule type" value="Genomic_DNA"/>
</dbReference>
<name>D5UBZ4_CELFN</name>